<evidence type="ECO:0000313" key="2">
    <source>
        <dbReference type="Proteomes" id="UP000069850"/>
    </source>
</evidence>
<sequence length="67" mass="7535">MLRGTRRILLSGHTWWGTYNQIRRAGGRGRTKSGGLPHRGWWGGVFFFGRCDRASLFAPGGRCRTSP</sequence>
<dbReference type="EMBL" id="LT158599">
    <property type="protein sequence ID" value="CVK33784.1"/>
    <property type="molecule type" value="Genomic_DNA"/>
</dbReference>
<evidence type="ECO:0000313" key="1">
    <source>
        <dbReference type="EMBL" id="CVK33784.1"/>
    </source>
</evidence>
<accession>A0A0X3BQG8</accession>
<dbReference type="KEGG" id="mema:MMAB1_2571"/>
<protein>
    <submittedName>
        <fullName evidence="1">Uncharacterized protein</fullName>
    </submittedName>
</protein>
<reference evidence="1 2" key="1">
    <citation type="submission" date="2016-01" db="EMBL/GenBank/DDBJ databases">
        <authorList>
            <person name="Manzoor S."/>
        </authorList>
    </citation>
    <scope>NUCLEOTIDE SEQUENCE [LARGE SCALE GENOMIC DNA]</scope>
    <source>
        <strain evidence="1">Methanoculleus sp MAB1</strain>
    </source>
</reference>
<gene>
    <name evidence="1" type="ORF">MMAB1_2571</name>
</gene>
<name>A0A0X3BQG8_9EURY</name>
<organism evidence="1 2">
    <name type="scientific">Methanoculleus bourgensis</name>
    <dbReference type="NCBI Taxonomy" id="83986"/>
    <lineage>
        <taxon>Archaea</taxon>
        <taxon>Methanobacteriati</taxon>
        <taxon>Methanobacteriota</taxon>
        <taxon>Stenosarchaea group</taxon>
        <taxon>Methanomicrobia</taxon>
        <taxon>Methanomicrobiales</taxon>
        <taxon>Methanomicrobiaceae</taxon>
        <taxon>Methanoculleus</taxon>
    </lineage>
</organism>
<proteinExistence type="predicted"/>
<dbReference type="Proteomes" id="UP000069850">
    <property type="component" value="Chromosome 1"/>
</dbReference>
<dbReference type="AlphaFoldDB" id="A0A0X3BQG8"/>